<dbReference type="InterPro" id="IPR036390">
    <property type="entry name" value="WH_DNA-bd_sf"/>
</dbReference>
<evidence type="ECO:0000256" key="3">
    <source>
        <dbReference type="ARBA" id="ARBA00023163"/>
    </source>
</evidence>
<feature type="compositionally biased region" description="Low complexity" evidence="4">
    <location>
        <begin position="14"/>
        <end position="33"/>
    </location>
</feature>
<keyword evidence="7" id="KW-1185">Reference proteome</keyword>
<dbReference type="GO" id="GO:0003677">
    <property type="term" value="F:DNA binding"/>
    <property type="evidence" value="ECO:0007669"/>
    <property type="project" value="UniProtKB-KW"/>
</dbReference>
<dbReference type="CDD" id="cd00038">
    <property type="entry name" value="CAP_ED"/>
    <property type="match status" value="1"/>
</dbReference>
<reference evidence="6 7" key="1">
    <citation type="submission" date="2019-11" db="EMBL/GenBank/DDBJ databases">
        <title>Novel species isolated from a subtropical stream in China.</title>
        <authorList>
            <person name="Lu H."/>
        </authorList>
    </citation>
    <scope>NUCLEOTIDE SEQUENCE [LARGE SCALE GENOMIC DNA]</scope>
    <source>
        <strain evidence="6 7">FT26W</strain>
    </source>
</reference>
<dbReference type="SMART" id="SM00100">
    <property type="entry name" value="cNMP"/>
    <property type="match status" value="1"/>
</dbReference>
<dbReference type="PROSITE" id="PS51063">
    <property type="entry name" value="HTH_CRP_2"/>
    <property type="match status" value="1"/>
</dbReference>
<dbReference type="GO" id="GO:0003700">
    <property type="term" value="F:DNA-binding transcription factor activity"/>
    <property type="evidence" value="ECO:0007669"/>
    <property type="project" value="InterPro"/>
</dbReference>
<dbReference type="Proteomes" id="UP000439986">
    <property type="component" value="Unassembled WGS sequence"/>
</dbReference>
<dbReference type="Pfam" id="PF00027">
    <property type="entry name" value="cNMP_binding"/>
    <property type="match status" value="1"/>
</dbReference>
<dbReference type="Gene3D" id="2.60.120.10">
    <property type="entry name" value="Jelly Rolls"/>
    <property type="match status" value="1"/>
</dbReference>
<gene>
    <name evidence="6" type="ORF">GJ698_01395</name>
</gene>
<feature type="domain" description="HTH crp-type" evidence="5">
    <location>
        <begin position="203"/>
        <end position="272"/>
    </location>
</feature>
<sequence>MRQPAAGPVPPPGAGAAATARPYPARSGRAAAHGGRRGKLIMTHRLALTTPSAADSGRRCQSCPLNVLCLDDGPPDREEQACMEQRCIQLRCGDHLFRVSDAVDQHLHIIRSGDIKLYQHGRDGGQHIIEFLGPGAWVGLESLNVQERHAGAVALTDCEIATVPYTLLTAVLDRHPRSAEAFGQLLSCTIARHQQHAAMLRSTSAVQRVAQFLLHRLEQAQGAVRATLPMSRQDIADYLGLTSSTVSRCLSALRRRGWLAMGQRAYTLPGLQDVEMVAAGAPLALDC</sequence>
<dbReference type="Pfam" id="PF13545">
    <property type="entry name" value="HTH_Crp_2"/>
    <property type="match status" value="1"/>
</dbReference>
<organism evidence="6 7">
    <name type="scientific">Duganella aquatilis</name>
    <dbReference type="NCBI Taxonomy" id="2666082"/>
    <lineage>
        <taxon>Bacteria</taxon>
        <taxon>Pseudomonadati</taxon>
        <taxon>Pseudomonadota</taxon>
        <taxon>Betaproteobacteria</taxon>
        <taxon>Burkholderiales</taxon>
        <taxon>Oxalobacteraceae</taxon>
        <taxon>Telluria group</taxon>
        <taxon>Duganella</taxon>
    </lineage>
</organism>
<evidence type="ECO:0000256" key="1">
    <source>
        <dbReference type="ARBA" id="ARBA00023015"/>
    </source>
</evidence>
<dbReference type="Gene3D" id="1.10.10.10">
    <property type="entry name" value="Winged helix-like DNA-binding domain superfamily/Winged helix DNA-binding domain"/>
    <property type="match status" value="1"/>
</dbReference>
<evidence type="ECO:0000259" key="5">
    <source>
        <dbReference type="PROSITE" id="PS51063"/>
    </source>
</evidence>
<dbReference type="GO" id="GO:0005829">
    <property type="term" value="C:cytosol"/>
    <property type="evidence" value="ECO:0007669"/>
    <property type="project" value="TreeGrafter"/>
</dbReference>
<dbReference type="InterPro" id="IPR036388">
    <property type="entry name" value="WH-like_DNA-bd_sf"/>
</dbReference>
<keyword evidence="1" id="KW-0805">Transcription regulation</keyword>
<evidence type="ECO:0000313" key="6">
    <source>
        <dbReference type="EMBL" id="MRW82745.1"/>
    </source>
</evidence>
<evidence type="ECO:0000313" key="7">
    <source>
        <dbReference type="Proteomes" id="UP000439986"/>
    </source>
</evidence>
<dbReference type="SMART" id="SM00419">
    <property type="entry name" value="HTH_CRP"/>
    <property type="match status" value="1"/>
</dbReference>
<comment type="caution">
    <text evidence="6">The sequence shown here is derived from an EMBL/GenBank/DDBJ whole genome shotgun (WGS) entry which is preliminary data.</text>
</comment>
<dbReference type="InterPro" id="IPR018490">
    <property type="entry name" value="cNMP-bd_dom_sf"/>
</dbReference>
<dbReference type="CDD" id="cd00092">
    <property type="entry name" value="HTH_CRP"/>
    <property type="match status" value="1"/>
</dbReference>
<keyword evidence="3" id="KW-0804">Transcription</keyword>
<dbReference type="InterPro" id="IPR012318">
    <property type="entry name" value="HTH_CRP"/>
</dbReference>
<dbReference type="PRINTS" id="PR00034">
    <property type="entry name" value="HTHCRP"/>
</dbReference>
<dbReference type="SUPFAM" id="SSF46785">
    <property type="entry name" value="Winged helix' DNA-binding domain"/>
    <property type="match status" value="1"/>
</dbReference>
<dbReference type="EMBL" id="WKJL01000001">
    <property type="protein sequence ID" value="MRW82745.1"/>
    <property type="molecule type" value="Genomic_DNA"/>
</dbReference>
<evidence type="ECO:0000256" key="2">
    <source>
        <dbReference type="ARBA" id="ARBA00023125"/>
    </source>
</evidence>
<feature type="region of interest" description="Disordered" evidence="4">
    <location>
        <begin position="1"/>
        <end position="35"/>
    </location>
</feature>
<dbReference type="InterPro" id="IPR050397">
    <property type="entry name" value="Env_Response_Regulators"/>
</dbReference>
<dbReference type="PANTHER" id="PTHR24567:SF28">
    <property type="entry name" value="LISTERIOLYSIN REGULATORY PROTEIN"/>
    <property type="match status" value="1"/>
</dbReference>
<dbReference type="AlphaFoldDB" id="A0A844CZ23"/>
<proteinExistence type="predicted"/>
<protein>
    <submittedName>
        <fullName evidence="6">Helix-turn-helix domain-containing protein</fullName>
    </submittedName>
</protein>
<dbReference type="SUPFAM" id="SSF51206">
    <property type="entry name" value="cAMP-binding domain-like"/>
    <property type="match status" value="1"/>
</dbReference>
<accession>A0A844CZ23</accession>
<dbReference type="InterPro" id="IPR000595">
    <property type="entry name" value="cNMP-bd_dom"/>
</dbReference>
<dbReference type="InterPro" id="IPR018335">
    <property type="entry name" value="Tscrpt_reg_HTH_Crp-type_CS"/>
</dbReference>
<dbReference type="PROSITE" id="PS00042">
    <property type="entry name" value="HTH_CRP_1"/>
    <property type="match status" value="1"/>
</dbReference>
<dbReference type="PANTHER" id="PTHR24567">
    <property type="entry name" value="CRP FAMILY TRANSCRIPTIONAL REGULATORY PROTEIN"/>
    <property type="match status" value="1"/>
</dbReference>
<name>A0A844CZ23_9BURK</name>
<evidence type="ECO:0000256" key="4">
    <source>
        <dbReference type="SAM" id="MobiDB-lite"/>
    </source>
</evidence>
<dbReference type="InterPro" id="IPR014710">
    <property type="entry name" value="RmlC-like_jellyroll"/>
</dbReference>
<keyword evidence="2" id="KW-0238">DNA-binding</keyword>